<feature type="non-terminal residue" evidence="9">
    <location>
        <position position="1"/>
    </location>
</feature>
<dbReference type="GO" id="GO:0005759">
    <property type="term" value="C:mitochondrial matrix"/>
    <property type="evidence" value="ECO:0007669"/>
    <property type="project" value="UniProtKB-SubCell"/>
</dbReference>
<dbReference type="GO" id="GO:0009055">
    <property type="term" value="F:electron transfer activity"/>
    <property type="evidence" value="ECO:0007669"/>
    <property type="project" value="InterPro"/>
</dbReference>
<dbReference type="GO" id="GO:0033539">
    <property type="term" value="P:fatty acid beta-oxidation using acyl-CoA dehydrogenase"/>
    <property type="evidence" value="ECO:0007669"/>
    <property type="project" value="TreeGrafter"/>
</dbReference>
<evidence type="ECO:0000256" key="5">
    <source>
        <dbReference type="ARBA" id="ARBA00022982"/>
    </source>
</evidence>
<evidence type="ECO:0000259" key="8">
    <source>
        <dbReference type="SMART" id="SM00893"/>
    </source>
</evidence>
<proteinExistence type="inferred from homology"/>
<dbReference type="CDD" id="cd01714">
    <property type="entry name" value="ETF_beta"/>
    <property type="match status" value="1"/>
</dbReference>
<evidence type="ECO:0000313" key="9">
    <source>
        <dbReference type="EMBL" id="CAF1613218.1"/>
    </source>
</evidence>
<reference evidence="9" key="1">
    <citation type="submission" date="2021-02" db="EMBL/GenBank/DDBJ databases">
        <authorList>
            <person name="Nowell W R."/>
        </authorList>
    </citation>
    <scope>NUCLEOTIDE SEQUENCE</scope>
</reference>
<keyword evidence="10" id="KW-1185">Reference proteome</keyword>
<dbReference type="EMBL" id="CAJNOR010007225">
    <property type="protein sequence ID" value="CAF1613218.1"/>
    <property type="molecule type" value="Genomic_DNA"/>
</dbReference>
<keyword evidence="5" id="KW-0249">Electron transport</keyword>
<dbReference type="Pfam" id="PF01012">
    <property type="entry name" value="ETF"/>
    <property type="match status" value="1"/>
</dbReference>
<dbReference type="InterPro" id="IPR012255">
    <property type="entry name" value="ETF_b"/>
</dbReference>
<evidence type="ECO:0000256" key="4">
    <source>
        <dbReference type="ARBA" id="ARBA00022448"/>
    </source>
</evidence>
<dbReference type="PANTHER" id="PTHR21294">
    <property type="entry name" value="ELECTRON TRANSFER FLAVOPROTEIN BETA-SUBUNIT"/>
    <property type="match status" value="1"/>
</dbReference>
<dbReference type="InterPro" id="IPR000049">
    <property type="entry name" value="ET-Flavoprotein_bsu_CS"/>
</dbReference>
<dbReference type="Proteomes" id="UP000663828">
    <property type="component" value="Unassembled WGS sequence"/>
</dbReference>
<dbReference type="PANTHER" id="PTHR21294:SF8">
    <property type="entry name" value="ELECTRON TRANSFER FLAVOPROTEIN SUBUNIT BETA"/>
    <property type="match status" value="1"/>
</dbReference>
<dbReference type="SMART" id="SM00893">
    <property type="entry name" value="ETF"/>
    <property type="match status" value="1"/>
</dbReference>
<accession>A0A816BV28</accession>
<comment type="similarity">
    <text evidence="2">Belongs to the ETF beta-subunit/FixA family.</text>
</comment>
<evidence type="ECO:0000313" key="10">
    <source>
        <dbReference type="Proteomes" id="UP000663828"/>
    </source>
</evidence>
<keyword evidence="4" id="KW-0813">Transport</keyword>
<evidence type="ECO:0000256" key="2">
    <source>
        <dbReference type="ARBA" id="ARBA00007557"/>
    </source>
</evidence>
<comment type="subunit">
    <text evidence="7">Heterodimer composed of ETFA and ETFB. Identified in a complex that contains ETFA, ETFB and ETFRF1. Interacts with ACADM.</text>
</comment>
<dbReference type="Gene3D" id="3.40.50.620">
    <property type="entry name" value="HUPs"/>
    <property type="match status" value="1"/>
</dbReference>
<dbReference type="PROSITE" id="PS01065">
    <property type="entry name" value="ETF_BETA"/>
    <property type="match status" value="1"/>
</dbReference>
<dbReference type="InterPro" id="IPR014730">
    <property type="entry name" value="ETF_a/b_N"/>
</dbReference>
<name>A0A816BV28_ADIRI</name>
<dbReference type="FunFam" id="3.40.50.620:FF:000011">
    <property type="entry name" value="Electron transfer flavoprotein subunit beta"/>
    <property type="match status" value="1"/>
</dbReference>
<dbReference type="SUPFAM" id="SSF52402">
    <property type="entry name" value="Adenine nucleotide alpha hydrolases-like"/>
    <property type="match status" value="1"/>
</dbReference>
<comment type="caution">
    <text evidence="9">The sequence shown here is derived from an EMBL/GenBank/DDBJ whole genome shotgun (WGS) entry which is preliminary data.</text>
</comment>
<dbReference type="AlphaFoldDB" id="A0A816BV28"/>
<sequence length="194" mass="21023">MAIRILVGVKRAIDYAVKIQVKSDKSGVVTEGVKHSMNPFDEIAVEEAIRLKEKKVAQEVIAISCGPPQCQETLRTALALGADRAIHVEVAGKDYETLQPLAISKLIAAVAKKENVDLVLLGKLAIDDDSNQTGQMVAGLLSWPQAVFASKVDIKDKKAEVMREIDGGSETIRVKLPAVITADLRLNQPRFANL</sequence>
<feature type="domain" description="Electron transfer flavoprotein alpha/beta-subunit N-terminal" evidence="8">
    <location>
        <begin position="25"/>
        <end position="194"/>
    </location>
</feature>
<evidence type="ECO:0000256" key="1">
    <source>
        <dbReference type="ARBA" id="ARBA00004305"/>
    </source>
</evidence>
<protein>
    <recommendedName>
        <fullName evidence="3">Electron transfer flavoprotein subunit beta</fullName>
    </recommendedName>
</protein>
<dbReference type="InterPro" id="IPR014729">
    <property type="entry name" value="Rossmann-like_a/b/a_fold"/>
</dbReference>
<evidence type="ECO:0000256" key="6">
    <source>
        <dbReference type="ARBA" id="ARBA00045835"/>
    </source>
</evidence>
<evidence type="ECO:0000256" key="7">
    <source>
        <dbReference type="ARBA" id="ARBA00046893"/>
    </source>
</evidence>
<gene>
    <name evidence="9" type="ORF">XAT740_LOCUS49192</name>
</gene>
<dbReference type="InterPro" id="IPR033948">
    <property type="entry name" value="ETF_beta_N"/>
</dbReference>
<evidence type="ECO:0000256" key="3">
    <source>
        <dbReference type="ARBA" id="ARBA00016797"/>
    </source>
</evidence>
<comment type="function">
    <text evidence="6">Heterodimeric electron transfer flavoprotein that accepts electrons from several mitochondrial dehydrogenases, including acyl-CoA dehydrogenases, glutaryl-CoA and sarcosine dehydrogenase. It transfers the electrons to the main mitochondrial respiratory chain via ETF-ubiquinone oxidoreductase. Required for normal mitochondrial fatty acid oxidation and normal amino acid metabolism. ETFB binds an AMP molecule that probably has a purely structural role.</text>
</comment>
<dbReference type="GO" id="GO:0009063">
    <property type="term" value="P:amino acid catabolic process"/>
    <property type="evidence" value="ECO:0007669"/>
    <property type="project" value="TreeGrafter"/>
</dbReference>
<organism evidence="9 10">
    <name type="scientific">Adineta ricciae</name>
    <name type="common">Rotifer</name>
    <dbReference type="NCBI Taxonomy" id="249248"/>
    <lineage>
        <taxon>Eukaryota</taxon>
        <taxon>Metazoa</taxon>
        <taxon>Spiralia</taxon>
        <taxon>Gnathifera</taxon>
        <taxon>Rotifera</taxon>
        <taxon>Eurotatoria</taxon>
        <taxon>Bdelloidea</taxon>
        <taxon>Adinetida</taxon>
        <taxon>Adinetidae</taxon>
        <taxon>Adineta</taxon>
    </lineage>
</organism>
<comment type="subcellular location">
    <subcellularLocation>
        <location evidence="1">Mitochondrion matrix</location>
    </subcellularLocation>
</comment>